<organism evidence="10 11">
    <name type="scientific">Allorhizobium taibaishanense</name>
    <dbReference type="NCBI Taxonomy" id="887144"/>
    <lineage>
        <taxon>Bacteria</taxon>
        <taxon>Pseudomonadati</taxon>
        <taxon>Pseudomonadota</taxon>
        <taxon>Alphaproteobacteria</taxon>
        <taxon>Hyphomicrobiales</taxon>
        <taxon>Rhizobiaceae</taxon>
        <taxon>Rhizobium/Agrobacterium group</taxon>
        <taxon>Allorhizobium</taxon>
    </lineage>
</organism>
<keyword evidence="6" id="KW-1133">Transmembrane helix</keyword>
<evidence type="ECO:0000256" key="3">
    <source>
        <dbReference type="ARBA" id="ARBA00029447"/>
    </source>
</evidence>
<dbReference type="Pfam" id="PF00015">
    <property type="entry name" value="MCPsignal"/>
    <property type="match status" value="1"/>
</dbReference>
<dbReference type="Gene3D" id="1.10.287.950">
    <property type="entry name" value="Methyl-accepting chemotaxis protein"/>
    <property type="match status" value="1"/>
</dbReference>
<dbReference type="GO" id="GO:0016020">
    <property type="term" value="C:membrane"/>
    <property type="evidence" value="ECO:0007669"/>
    <property type="project" value="UniProtKB-SubCell"/>
</dbReference>
<accession>A0A1Q9A4W1</accession>
<dbReference type="SMART" id="SM00304">
    <property type="entry name" value="HAMP"/>
    <property type="match status" value="2"/>
</dbReference>
<dbReference type="InterPro" id="IPR003660">
    <property type="entry name" value="HAMP_dom"/>
</dbReference>
<feature type="transmembrane region" description="Helical" evidence="6">
    <location>
        <begin position="182"/>
        <end position="206"/>
    </location>
</feature>
<dbReference type="CDD" id="cd11386">
    <property type="entry name" value="MCP_signal"/>
    <property type="match status" value="1"/>
</dbReference>
<dbReference type="SMART" id="SM00283">
    <property type="entry name" value="MA"/>
    <property type="match status" value="1"/>
</dbReference>
<evidence type="ECO:0000313" key="10">
    <source>
        <dbReference type="EMBL" id="OLP49613.1"/>
    </source>
</evidence>
<keyword evidence="6" id="KW-0472">Membrane</keyword>
<dbReference type="PANTHER" id="PTHR43531">
    <property type="entry name" value="PROTEIN ICFG"/>
    <property type="match status" value="1"/>
</dbReference>
<sequence length="693" mass="74319">MRINAKIYLLVFVLGLAATIIGAMGIFVTVRYDTKTVQIDNLSERAFQGEHLNRLITTVVMESRGIYAAKSKEDTEKFAKGLLAALDDIDATTKFWKSLVPETQMPAFQAMVDKTVEFRKFRMETVRLGKEVGPPAANEQGNNEGNRANRKALQTQVDAVVNADKAELQEVTDSLAGFQKTMMVLISSVTVVAVLAGLGLGIYIGVKQLSRPIVQLTGAIKRVADGDFDAEVPGADGKDEIGDMARAVETFKRNGQEVARMNAQESALRAKSDDLQSSMAVVVASAADGDFAKRIDKRYDDPNLDLFAANINELIASVDRGVGETRRVIANLANGDLSQEMQGQFRGAFGELQINVNATFARLRETISGIRAKTDTISGSTEQLSSASNDLSMRTERQAAALEETSAALDQITVVVRGSSERAQEASRIVSEAKDNAEQSAEVVRQAVEAMGRIENASREISTIIGVIDEIAFQTNLLALNAGVEAARAGEAGKGFAVVAQEVRELAQRSANAAKDIKTLIAKSGQEVKGGVKLVQKTGEALTKIESRVLMINDHIHSIASAAKEQATGLHEINSALNQMDQTTQQNAAMVEETSASTHTLSDEAKNLVTLLSHFKTGNASAAAFSEPRRAQQQPVQHQAMQHQAAQRQAGPKPASSASHAPASSPARARVQAVAKAFGGGSQSAARDEWEEF</sequence>
<dbReference type="Pfam" id="PF18947">
    <property type="entry name" value="HAMP_2"/>
    <property type="match status" value="1"/>
</dbReference>
<dbReference type="InterPro" id="IPR051310">
    <property type="entry name" value="MCP_chemotaxis"/>
</dbReference>
<feature type="domain" description="HAMP" evidence="8">
    <location>
        <begin position="316"/>
        <end position="368"/>
    </location>
</feature>
<keyword evidence="11" id="KW-1185">Reference proteome</keyword>
<evidence type="ECO:0000313" key="11">
    <source>
        <dbReference type="Proteomes" id="UP000185598"/>
    </source>
</evidence>
<evidence type="ECO:0000256" key="6">
    <source>
        <dbReference type="SAM" id="Phobius"/>
    </source>
</evidence>
<dbReference type="PANTHER" id="PTHR43531:SF11">
    <property type="entry name" value="METHYL-ACCEPTING CHEMOTAXIS PROTEIN 3"/>
    <property type="match status" value="1"/>
</dbReference>
<evidence type="ECO:0000313" key="12">
    <source>
        <dbReference type="Proteomes" id="UP000544107"/>
    </source>
</evidence>
<dbReference type="SUPFAM" id="SSF158472">
    <property type="entry name" value="HAMP domain-like"/>
    <property type="match status" value="1"/>
</dbReference>
<reference evidence="10 11" key="1">
    <citation type="submission" date="2016-09" db="EMBL/GenBank/DDBJ databases">
        <title>Rhizobium oryziradicis sp. nov., isolated from the root of rice.</title>
        <authorList>
            <person name="Zhao J."/>
            <person name="Zhang X."/>
        </authorList>
    </citation>
    <scope>NUCLEOTIDE SEQUENCE [LARGE SCALE GENOMIC DNA]</scope>
    <source>
        <strain evidence="10 11">14971</strain>
    </source>
</reference>
<evidence type="ECO:0000259" key="7">
    <source>
        <dbReference type="PROSITE" id="PS50111"/>
    </source>
</evidence>
<gene>
    <name evidence="10" type="ORF">BJF91_21615</name>
    <name evidence="9" type="ORF">GGQ71_000946</name>
</gene>
<feature type="region of interest" description="Disordered" evidence="5">
    <location>
        <begin position="623"/>
        <end position="693"/>
    </location>
</feature>
<dbReference type="CDD" id="cd06225">
    <property type="entry name" value="HAMP"/>
    <property type="match status" value="1"/>
</dbReference>
<evidence type="ECO:0000256" key="1">
    <source>
        <dbReference type="ARBA" id="ARBA00004370"/>
    </source>
</evidence>
<dbReference type="Pfam" id="PF00672">
    <property type="entry name" value="HAMP"/>
    <property type="match status" value="1"/>
</dbReference>
<dbReference type="InterPro" id="IPR004089">
    <property type="entry name" value="MCPsignal_dom"/>
</dbReference>
<dbReference type="EMBL" id="MKIN01000022">
    <property type="protein sequence ID" value="OLP49613.1"/>
    <property type="molecule type" value="Genomic_DNA"/>
</dbReference>
<name>A0A1Q9A4W1_9HYPH</name>
<dbReference type="OrthoDB" id="3378718at2"/>
<feature type="domain" description="Methyl-accepting transducer" evidence="7">
    <location>
        <begin position="373"/>
        <end position="602"/>
    </location>
</feature>
<dbReference type="Proteomes" id="UP000185598">
    <property type="component" value="Unassembled WGS sequence"/>
</dbReference>
<protein>
    <submittedName>
        <fullName evidence="9 10">Chemotaxis protein</fullName>
    </submittedName>
</protein>
<dbReference type="Gene3D" id="6.10.340.10">
    <property type="match status" value="1"/>
</dbReference>
<comment type="subcellular location">
    <subcellularLocation>
        <location evidence="1">Membrane</location>
    </subcellularLocation>
</comment>
<evidence type="ECO:0000256" key="5">
    <source>
        <dbReference type="SAM" id="MobiDB-lite"/>
    </source>
</evidence>
<evidence type="ECO:0000256" key="4">
    <source>
        <dbReference type="PROSITE-ProRule" id="PRU00284"/>
    </source>
</evidence>
<dbReference type="SUPFAM" id="SSF58104">
    <property type="entry name" value="Methyl-accepting chemotaxis protein (MCP) signaling domain"/>
    <property type="match status" value="1"/>
</dbReference>
<dbReference type="RefSeq" id="WP_075615401.1">
    <property type="nucleotide sequence ID" value="NZ_JACIED010000001.1"/>
</dbReference>
<dbReference type="GO" id="GO:0006935">
    <property type="term" value="P:chemotaxis"/>
    <property type="evidence" value="ECO:0007669"/>
    <property type="project" value="UniProtKB-KW"/>
</dbReference>
<feature type="compositionally biased region" description="Low complexity" evidence="5">
    <location>
        <begin position="631"/>
        <end position="675"/>
    </location>
</feature>
<comment type="caution">
    <text evidence="10">The sequence shown here is derived from an EMBL/GenBank/DDBJ whole genome shotgun (WGS) entry which is preliminary data.</text>
</comment>
<feature type="transmembrane region" description="Helical" evidence="6">
    <location>
        <begin position="7"/>
        <end position="28"/>
    </location>
</feature>
<keyword evidence="2" id="KW-0145">Chemotaxis</keyword>
<comment type="similarity">
    <text evidence="3">Belongs to the methyl-accepting chemotaxis (MCP) protein family.</text>
</comment>
<evidence type="ECO:0000259" key="8">
    <source>
        <dbReference type="PROSITE" id="PS50885"/>
    </source>
</evidence>
<dbReference type="Proteomes" id="UP000544107">
    <property type="component" value="Unassembled WGS sequence"/>
</dbReference>
<evidence type="ECO:0000256" key="2">
    <source>
        <dbReference type="ARBA" id="ARBA00022500"/>
    </source>
</evidence>
<dbReference type="EMBL" id="JACIED010000001">
    <property type="protein sequence ID" value="MBB4006710.1"/>
    <property type="molecule type" value="Genomic_DNA"/>
</dbReference>
<keyword evidence="6" id="KW-0812">Transmembrane</keyword>
<dbReference type="PROSITE" id="PS50885">
    <property type="entry name" value="HAMP"/>
    <property type="match status" value="2"/>
</dbReference>
<dbReference type="GO" id="GO:0007165">
    <property type="term" value="P:signal transduction"/>
    <property type="evidence" value="ECO:0007669"/>
    <property type="project" value="UniProtKB-KW"/>
</dbReference>
<reference evidence="9 12" key="2">
    <citation type="submission" date="2020-08" db="EMBL/GenBank/DDBJ databases">
        <title>Genomic Encyclopedia of Type Strains, Phase IV (KMG-IV): sequencing the most valuable type-strain genomes for metagenomic binning, comparative biology and taxonomic classification.</title>
        <authorList>
            <person name="Goeker M."/>
        </authorList>
    </citation>
    <scope>NUCLEOTIDE SEQUENCE [LARGE SCALE GENOMIC DNA]</scope>
    <source>
        <strain evidence="9 12">DSM 100021</strain>
    </source>
</reference>
<dbReference type="FunFam" id="1.10.287.950:FF:000001">
    <property type="entry name" value="Methyl-accepting chemotaxis sensory transducer"/>
    <property type="match status" value="1"/>
</dbReference>
<dbReference type="PROSITE" id="PS50111">
    <property type="entry name" value="CHEMOTAXIS_TRANSDUC_2"/>
    <property type="match status" value="1"/>
</dbReference>
<dbReference type="STRING" id="887144.BJF91_21615"/>
<feature type="domain" description="HAMP" evidence="8">
    <location>
        <begin position="207"/>
        <end position="260"/>
    </location>
</feature>
<evidence type="ECO:0000313" key="9">
    <source>
        <dbReference type="EMBL" id="MBB4006710.1"/>
    </source>
</evidence>
<proteinExistence type="inferred from homology"/>
<dbReference type="AlphaFoldDB" id="A0A1Q9A4W1"/>
<keyword evidence="4" id="KW-0807">Transducer</keyword>